<gene>
    <name evidence="1" type="ORF">M8818_002978</name>
</gene>
<evidence type="ECO:0000313" key="2">
    <source>
        <dbReference type="Proteomes" id="UP001320706"/>
    </source>
</evidence>
<sequence length="203" mass="22807">MMASESPSGARSTIRESRLAVNRSSVIGGRYGNSTQLTQQFASNLQSTHQIVMISRRRWTTWPDYPVRIATNNLVSSHLTWPEAQHSRSTFWHQGQQRNVGLSNGNNKLKMMLFVSRQPYAQPRMLAQAIPRSTHATYRASTWQSNLYGVARLRLCRSDDSSHEAIPLIMTTASTNAWYRSGLEGSSSGQARNGTVTDLHQLK</sequence>
<keyword evidence="2" id="KW-1185">Reference proteome</keyword>
<accession>A0ACC3SG93</accession>
<protein>
    <submittedName>
        <fullName evidence="1">Uncharacterized protein</fullName>
    </submittedName>
</protein>
<dbReference type="Proteomes" id="UP001320706">
    <property type="component" value="Unassembled WGS sequence"/>
</dbReference>
<comment type="caution">
    <text evidence="1">The sequence shown here is derived from an EMBL/GenBank/DDBJ whole genome shotgun (WGS) entry which is preliminary data.</text>
</comment>
<name>A0ACC3SG93_9PEZI</name>
<evidence type="ECO:0000313" key="1">
    <source>
        <dbReference type="EMBL" id="KAK8212813.1"/>
    </source>
</evidence>
<dbReference type="EMBL" id="JAMKPW020000012">
    <property type="protein sequence ID" value="KAK8212813.1"/>
    <property type="molecule type" value="Genomic_DNA"/>
</dbReference>
<proteinExistence type="predicted"/>
<organism evidence="1 2">
    <name type="scientific">Zalaria obscura</name>
    <dbReference type="NCBI Taxonomy" id="2024903"/>
    <lineage>
        <taxon>Eukaryota</taxon>
        <taxon>Fungi</taxon>
        <taxon>Dikarya</taxon>
        <taxon>Ascomycota</taxon>
        <taxon>Pezizomycotina</taxon>
        <taxon>Dothideomycetes</taxon>
        <taxon>Dothideomycetidae</taxon>
        <taxon>Dothideales</taxon>
        <taxon>Zalariaceae</taxon>
        <taxon>Zalaria</taxon>
    </lineage>
</organism>
<reference evidence="1" key="1">
    <citation type="submission" date="2024-02" db="EMBL/GenBank/DDBJ databases">
        <title>Metagenome Assembled Genome of Zalaria obscura JY119.</title>
        <authorList>
            <person name="Vighnesh L."/>
            <person name="Jagadeeshwari U."/>
            <person name="Venkata Ramana C."/>
            <person name="Sasikala C."/>
        </authorList>
    </citation>
    <scope>NUCLEOTIDE SEQUENCE</scope>
    <source>
        <strain evidence="1">JY119</strain>
    </source>
</reference>